<dbReference type="EMBL" id="LCBE01000001">
    <property type="protein sequence ID" value="KKS05144.1"/>
    <property type="molecule type" value="Genomic_DNA"/>
</dbReference>
<sequence length="268" mass="30977">MYDYNALKIYTDGSAIPNPGKGGIGIIIEFPDSSNSDNLEISEGYMHTTNNRMELIACITAIQWLRTNGSSQKITRAIIITDSDYVYSNYKNAQYWKEDGWKNQDGKPYENKDIWDTFLKERYKIRTPNEIKWEKGKTRPILLRVDALAKQGAKNPIKTDYGYQPGKFTATRSASKKAATMFIPNNEELIIRVFAKKIYGKNQNEMYKITFDVYDEIQGIYTKKFFAYQGKECITLKRNNCYRAKMNGNLKLPLILEAEAVEYLKNKP</sequence>
<keyword evidence="6" id="KW-0255">Endonuclease</keyword>
<dbReference type="PANTHER" id="PTHR10642:SF26">
    <property type="entry name" value="RIBONUCLEASE H1"/>
    <property type="match status" value="1"/>
</dbReference>
<organism evidence="9 10">
    <name type="scientific">Candidatus Nomurabacteria bacterium GW2011_GWA2_41_25</name>
    <dbReference type="NCBI Taxonomy" id="1618736"/>
    <lineage>
        <taxon>Bacteria</taxon>
        <taxon>Candidatus Nomuraibacteriota</taxon>
    </lineage>
</organism>
<dbReference type="InterPro" id="IPR002156">
    <property type="entry name" value="RNaseH_domain"/>
</dbReference>
<comment type="catalytic activity">
    <reaction evidence="1">
        <text>Endonucleolytic cleavage to 5'-phosphomonoester.</text>
        <dbReference type="EC" id="3.1.26.4"/>
    </reaction>
</comment>
<evidence type="ECO:0000256" key="5">
    <source>
        <dbReference type="ARBA" id="ARBA00022723"/>
    </source>
</evidence>
<dbReference type="InterPro" id="IPR012337">
    <property type="entry name" value="RNaseH-like_sf"/>
</dbReference>
<evidence type="ECO:0000313" key="9">
    <source>
        <dbReference type="EMBL" id="KKS05144.1"/>
    </source>
</evidence>
<dbReference type="EC" id="3.1.26.4" evidence="3"/>
<evidence type="ECO:0000256" key="2">
    <source>
        <dbReference type="ARBA" id="ARBA00005300"/>
    </source>
</evidence>
<dbReference type="GO" id="GO:0003676">
    <property type="term" value="F:nucleic acid binding"/>
    <property type="evidence" value="ECO:0007669"/>
    <property type="project" value="InterPro"/>
</dbReference>
<comment type="caution">
    <text evidence="9">The sequence shown here is derived from an EMBL/GenBank/DDBJ whole genome shotgun (WGS) entry which is preliminary data.</text>
</comment>
<keyword evidence="7" id="KW-0378">Hydrolase</keyword>
<dbReference type="Pfam" id="PF00075">
    <property type="entry name" value="RNase_H"/>
    <property type="match status" value="1"/>
</dbReference>
<evidence type="ECO:0000256" key="3">
    <source>
        <dbReference type="ARBA" id="ARBA00012180"/>
    </source>
</evidence>
<dbReference type="GO" id="GO:0046872">
    <property type="term" value="F:metal ion binding"/>
    <property type="evidence" value="ECO:0007669"/>
    <property type="project" value="UniProtKB-KW"/>
</dbReference>
<evidence type="ECO:0000256" key="6">
    <source>
        <dbReference type="ARBA" id="ARBA00022759"/>
    </source>
</evidence>
<dbReference type="AlphaFoldDB" id="A0A0G0VWI4"/>
<comment type="similarity">
    <text evidence="2">Belongs to the RNase H family.</text>
</comment>
<accession>A0A0G0VWI4</accession>
<feature type="domain" description="RNase H type-1" evidence="8">
    <location>
        <begin position="3"/>
        <end position="154"/>
    </location>
</feature>
<evidence type="ECO:0000256" key="4">
    <source>
        <dbReference type="ARBA" id="ARBA00022722"/>
    </source>
</evidence>
<evidence type="ECO:0000313" key="10">
    <source>
        <dbReference type="Proteomes" id="UP000034236"/>
    </source>
</evidence>
<reference evidence="9 10" key="1">
    <citation type="journal article" date="2015" name="Nature">
        <title>rRNA introns, odd ribosomes, and small enigmatic genomes across a large radiation of phyla.</title>
        <authorList>
            <person name="Brown C.T."/>
            <person name="Hug L.A."/>
            <person name="Thomas B.C."/>
            <person name="Sharon I."/>
            <person name="Castelle C.J."/>
            <person name="Singh A."/>
            <person name="Wilkins M.J."/>
            <person name="Williams K.H."/>
            <person name="Banfield J.F."/>
        </authorList>
    </citation>
    <scope>NUCLEOTIDE SEQUENCE [LARGE SCALE GENOMIC DNA]</scope>
</reference>
<keyword evidence="4" id="KW-0540">Nuclease</keyword>
<dbReference type="PROSITE" id="PS50879">
    <property type="entry name" value="RNASE_H_1"/>
    <property type="match status" value="1"/>
</dbReference>
<dbReference type="Proteomes" id="UP000034236">
    <property type="component" value="Unassembled WGS sequence"/>
</dbReference>
<dbReference type="GO" id="GO:0004523">
    <property type="term" value="F:RNA-DNA hybrid ribonuclease activity"/>
    <property type="evidence" value="ECO:0007669"/>
    <property type="project" value="UniProtKB-EC"/>
</dbReference>
<evidence type="ECO:0000259" key="8">
    <source>
        <dbReference type="PROSITE" id="PS50879"/>
    </source>
</evidence>
<dbReference type="SUPFAM" id="SSF53098">
    <property type="entry name" value="Ribonuclease H-like"/>
    <property type="match status" value="1"/>
</dbReference>
<dbReference type="Gene3D" id="3.30.420.10">
    <property type="entry name" value="Ribonuclease H-like superfamily/Ribonuclease H"/>
    <property type="match status" value="1"/>
</dbReference>
<gene>
    <name evidence="9" type="ORF">UU58_C0001G0004</name>
</gene>
<protein>
    <recommendedName>
        <fullName evidence="3">ribonuclease H</fullName>
        <ecNumber evidence="3">3.1.26.4</ecNumber>
    </recommendedName>
</protein>
<name>A0A0G0VWI4_9BACT</name>
<proteinExistence type="inferred from homology"/>
<dbReference type="InterPro" id="IPR050092">
    <property type="entry name" value="RNase_H"/>
</dbReference>
<keyword evidence="5" id="KW-0479">Metal-binding</keyword>
<evidence type="ECO:0000256" key="1">
    <source>
        <dbReference type="ARBA" id="ARBA00000077"/>
    </source>
</evidence>
<evidence type="ECO:0000256" key="7">
    <source>
        <dbReference type="ARBA" id="ARBA00022801"/>
    </source>
</evidence>
<dbReference type="GO" id="GO:0043137">
    <property type="term" value="P:DNA replication, removal of RNA primer"/>
    <property type="evidence" value="ECO:0007669"/>
    <property type="project" value="TreeGrafter"/>
</dbReference>
<dbReference type="PANTHER" id="PTHR10642">
    <property type="entry name" value="RIBONUCLEASE H1"/>
    <property type="match status" value="1"/>
</dbReference>
<dbReference type="InterPro" id="IPR036397">
    <property type="entry name" value="RNaseH_sf"/>
</dbReference>